<proteinExistence type="predicted"/>
<reference evidence="2" key="1">
    <citation type="journal article" date="2017" name="Genome Announc.">
        <title>Complete Genome Sequence of Mycobacterium stephanolepidis.</title>
        <authorList>
            <person name="Fukano H."/>
            <person name="Yoshida M."/>
            <person name="Katayama Y."/>
            <person name="Omatsu T."/>
            <person name="Mizutani T."/>
            <person name="Kurata O."/>
            <person name="Wada S."/>
            <person name="Hoshino Y."/>
        </authorList>
    </citation>
    <scope>NUCLEOTIDE SEQUENCE [LARGE SCALE GENOMIC DNA]</scope>
    <source>
        <strain evidence="2">NJB0901</strain>
    </source>
</reference>
<protein>
    <submittedName>
        <fullName evidence="1">Uncharacterized protein</fullName>
    </submittedName>
</protein>
<dbReference type="EMBL" id="AP018165">
    <property type="protein sequence ID" value="BAX99808.1"/>
    <property type="molecule type" value="Genomic_DNA"/>
</dbReference>
<reference evidence="1 2" key="2">
    <citation type="journal article" date="2017" name="Int. J. Syst. Evol. Microbiol.">
        <title>Mycobacterium stephanolepidis sp. nov., a rapidly growing species related to Mycobacterium chelonae, isolated from marine teleost fish, Stephanolepis cirrhifer.</title>
        <authorList>
            <person name="Fukano H."/>
            <person name="Wada S."/>
            <person name="Kurata O."/>
            <person name="Katayama K."/>
            <person name="Fujiwara N."/>
            <person name="Hoshino Y."/>
        </authorList>
    </citation>
    <scope>NUCLEOTIDE SEQUENCE [LARGE SCALE GENOMIC DNA]</scope>
    <source>
        <strain evidence="1 2">NJB0901</strain>
    </source>
</reference>
<sequence>MTCISKGLTMSEQIWVNADGDAVCERHIGDHLRAAIAEDPGRTWYETLVGSWWVSVEFNCEECFFDMQC</sequence>
<dbReference type="Proteomes" id="UP000217954">
    <property type="component" value="Chromosome"/>
</dbReference>
<dbReference type="KEGG" id="mste:MSTE_04515"/>
<gene>
    <name evidence="1" type="ORF">MSTE_04515</name>
</gene>
<accession>A0A1Z4F3L9</accession>
<evidence type="ECO:0000313" key="1">
    <source>
        <dbReference type="EMBL" id="BAX99808.1"/>
    </source>
</evidence>
<name>A0A1Z4F3L9_9MYCO</name>
<keyword evidence="2" id="KW-1185">Reference proteome</keyword>
<dbReference type="AlphaFoldDB" id="A0A1Z4F3L9"/>
<organism evidence="1 2">
    <name type="scientific">[Mycobacterium] stephanolepidis</name>
    <dbReference type="NCBI Taxonomy" id="1520670"/>
    <lineage>
        <taxon>Bacteria</taxon>
        <taxon>Bacillati</taxon>
        <taxon>Actinomycetota</taxon>
        <taxon>Actinomycetes</taxon>
        <taxon>Mycobacteriales</taxon>
        <taxon>Mycobacteriaceae</taxon>
        <taxon>Mycobacteroides</taxon>
    </lineage>
</organism>
<evidence type="ECO:0000313" key="2">
    <source>
        <dbReference type="Proteomes" id="UP000217954"/>
    </source>
</evidence>